<comment type="caution">
    <text evidence="1">The sequence shown here is derived from an EMBL/GenBank/DDBJ whole genome shotgun (WGS) entry which is preliminary data.</text>
</comment>
<protein>
    <submittedName>
        <fullName evidence="1">Uncharacterized protein</fullName>
    </submittedName>
</protein>
<accession>A0AAD8K0H5</accession>
<sequence>MPSNNTFNQGWQWAWFNNSDLRWRVYKRWNSGCRPTLALGICIKVKFSCGLLGMLVVSHTYLCRCVYVSLTILWFYDVGGKQCYIIWTWFLES</sequence>
<organism evidence="1 2">
    <name type="scientific">Tagetes erecta</name>
    <name type="common">African marigold</name>
    <dbReference type="NCBI Taxonomy" id="13708"/>
    <lineage>
        <taxon>Eukaryota</taxon>
        <taxon>Viridiplantae</taxon>
        <taxon>Streptophyta</taxon>
        <taxon>Embryophyta</taxon>
        <taxon>Tracheophyta</taxon>
        <taxon>Spermatophyta</taxon>
        <taxon>Magnoliopsida</taxon>
        <taxon>eudicotyledons</taxon>
        <taxon>Gunneridae</taxon>
        <taxon>Pentapetalae</taxon>
        <taxon>asterids</taxon>
        <taxon>campanulids</taxon>
        <taxon>Asterales</taxon>
        <taxon>Asteraceae</taxon>
        <taxon>Asteroideae</taxon>
        <taxon>Heliantheae alliance</taxon>
        <taxon>Tageteae</taxon>
        <taxon>Tagetes</taxon>
    </lineage>
</organism>
<evidence type="ECO:0000313" key="2">
    <source>
        <dbReference type="Proteomes" id="UP001229421"/>
    </source>
</evidence>
<gene>
    <name evidence="1" type="ORF">QVD17_29900</name>
</gene>
<proteinExistence type="predicted"/>
<reference evidence="1" key="1">
    <citation type="journal article" date="2023" name="bioRxiv">
        <title>Improved chromosome-level genome assembly for marigold (Tagetes erecta).</title>
        <authorList>
            <person name="Jiang F."/>
            <person name="Yuan L."/>
            <person name="Wang S."/>
            <person name="Wang H."/>
            <person name="Xu D."/>
            <person name="Wang A."/>
            <person name="Fan W."/>
        </authorList>
    </citation>
    <scope>NUCLEOTIDE SEQUENCE</scope>
    <source>
        <strain evidence="1">WSJ</strain>
        <tissue evidence="1">Leaf</tissue>
    </source>
</reference>
<name>A0AAD8K0H5_TARER</name>
<evidence type="ECO:0000313" key="1">
    <source>
        <dbReference type="EMBL" id="KAK1414159.1"/>
    </source>
</evidence>
<dbReference type="AlphaFoldDB" id="A0AAD8K0H5"/>
<dbReference type="EMBL" id="JAUHHV010000008">
    <property type="protein sequence ID" value="KAK1414159.1"/>
    <property type="molecule type" value="Genomic_DNA"/>
</dbReference>
<keyword evidence="2" id="KW-1185">Reference proteome</keyword>
<dbReference type="Proteomes" id="UP001229421">
    <property type="component" value="Unassembled WGS sequence"/>
</dbReference>